<keyword evidence="6" id="KW-1185">Reference proteome</keyword>
<dbReference type="PANTHER" id="PTHR44749:SF1">
    <property type="entry name" value="TETRATRICOPEPTIDE-LIKE HELICAL DOMAIN-CONTAINING PROTEIN"/>
    <property type="match status" value="1"/>
</dbReference>
<protein>
    <submittedName>
        <fullName evidence="5">Tfp pilus assembly protein PilF</fullName>
    </submittedName>
</protein>
<dbReference type="Pfam" id="PF14559">
    <property type="entry name" value="TPR_19"/>
    <property type="match status" value="1"/>
</dbReference>
<feature type="repeat" description="TPR" evidence="3">
    <location>
        <begin position="109"/>
        <end position="142"/>
    </location>
</feature>
<evidence type="ECO:0000313" key="6">
    <source>
        <dbReference type="Proteomes" id="UP000198901"/>
    </source>
</evidence>
<dbReference type="PANTHER" id="PTHR44749">
    <property type="entry name" value="SUPPRESSOR OF RPS4-RLD 1"/>
    <property type="match status" value="1"/>
</dbReference>
<feature type="repeat" description="TPR" evidence="3">
    <location>
        <begin position="281"/>
        <end position="314"/>
    </location>
</feature>
<dbReference type="SUPFAM" id="SSF48452">
    <property type="entry name" value="TPR-like"/>
    <property type="match status" value="2"/>
</dbReference>
<dbReference type="STRING" id="563176.SAMN04488090_2980"/>
<dbReference type="Gene3D" id="1.25.40.10">
    <property type="entry name" value="Tetratricopeptide repeat domain"/>
    <property type="match status" value="3"/>
</dbReference>
<dbReference type="Pfam" id="PF13174">
    <property type="entry name" value="TPR_6"/>
    <property type="match status" value="1"/>
</dbReference>
<gene>
    <name evidence="5" type="ORF">SAMN04488090_2980</name>
</gene>
<evidence type="ECO:0000256" key="2">
    <source>
        <dbReference type="ARBA" id="ARBA00022803"/>
    </source>
</evidence>
<dbReference type="EMBL" id="FNGS01000005">
    <property type="protein sequence ID" value="SDM25079.1"/>
    <property type="molecule type" value="Genomic_DNA"/>
</dbReference>
<dbReference type="SMART" id="SM00028">
    <property type="entry name" value="TPR"/>
    <property type="match status" value="8"/>
</dbReference>
<keyword evidence="4" id="KW-0472">Membrane</keyword>
<dbReference type="Proteomes" id="UP000198901">
    <property type="component" value="Unassembled WGS sequence"/>
</dbReference>
<feature type="repeat" description="TPR" evidence="3">
    <location>
        <begin position="75"/>
        <end position="108"/>
    </location>
</feature>
<dbReference type="AlphaFoldDB" id="A0A1G9RP15"/>
<organism evidence="5 6">
    <name type="scientific">Siphonobacter aquaeclarae</name>
    <dbReference type="NCBI Taxonomy" id="563176"/>
    <lineage>
        <taxon>Bacteria</taxon>
        <taxon>Pseudomonadati</taxon>
        <taxon>Bacteroidota</taxon>
        <taxon>Cytophagia</taxon>
        <taxon>Cytophagales</taxon>
        <taxon>Cytophagaceae</taxon>
        <taxon>Siphonobacter</taxon>
    </lineage>
</organism>
<dbReference type="PROSITE" id="PS51257">
    <property type="entry name" value="PROKAR_LIPOPROTEIN"/>
    <property type="match status" value="1"/>
</dbReference>
<reference evidence="5 6" key="1">
    <citation type="submission" date="2016-10" db="EMBL/GenBank/DDBJ databases">
        <authorList>
            <person name="de Groot N.N."/>
        </authorList>
    </citation>
    <scope>NUCLEOTIDE SEQUENCE [LARGE SCALE GENOMIC DNA]</scope>
    <source>
        <strain evidence="5 6">DSM 21668</strain>
    </source>
</reference>
<feature type="repeat" description="TPR" evidence="3">
    <location>
        <begin position="177"/>
        <end position="210"/>
    </location>
</feature>
<proteinExistence type="predicted"/>
<feature type="repeat" description="TPR" evidence="3">
    <location>
        <begin position="315"/>
        <end position="348"/>
    </location>
</feature>
<dbReference type="PROSITE" id="PS50005">
    <property type="entry name" value="TPR"/>
    <property type="match status" value="7"/>
</dbReference>
<feature type="repeat" description="TPR" evidence="3">
    <location>
        <begin position="41"/>
        <end position="74"/>
    </location>
</feature>
<dbReference type="InterPro" id="IPR044650">
    <property type="entry name" value="SRFR1-like"/>
</dbReference>
<evidence type="ECO:0000256" key="1">
    <source>
        <dbReference type="ARBA" id="ARBA00022737"/>
    </source>
</evidence>
<keyword evidence="4" id="KW-0812">Transmembrane</keyword>
<accession>A0A1G9RP15</accession>
<evidence type="ECO:0000313" key="5">
    <source>
        <dbReference type="EMBL" id="SDM25079.1"/>
    </source>
</evidence>
<name>A0A1G9RP15_9BACT</name>
<feature type="transmembrane region" description="Helical" evidence="4">
    <location>
        <begin position="9"/>
        <end position="31"/>
    </location>
</feature>
<evidence type="ECO:0000256" key="3">
    <source>
        <dbReference type="PROSITE-ProRule" id="PRU00339"/>
    </source>
</evidence>
<dbReference type="Pfam" id="PF07719">
    <property type="entry name" value="TPR_2"/>
    <property type="match status" value="1"/>
</dbReference>
<evidence type="ECO:0000256" key="4">
    <source>
        <dbReference type="SAM" id="Phobius"/>
    </source>
</evidence>
<sequence length="357" mass="40478">MKAFSFKYLGFVATTGANILFLLLFLSIFLISCGDQKGQEAYQFFIRGNEQLLKTNYPEAIRFYDEALKKKPEFPEALTNRGVAHTQRGEMDQAIEDLNNSLKINNKVGNTYQARGNYFTLTGDFAKARQDLEEAVKLIPDSSASWALLGNAQYMSGQEEQAFQSFDRAVKVRPSDYSIYAFRGWIYVLRKEYDKAAADFRQALKYRPDEPSTVNNLSMVTTQLGDAQEGLKIADKAVKITEGKLLAYAVNNRAFALLELNRPDDAKPELDRSIRLDDQNTWAYRNLGIYYLKKQQHAEALAQLLKAEKMDPSVDDLYFYLGSAYKAAGRSDQACTSFRRGVTLHEKKSAEAVKNCR</sequence>
<dbReference type="GO" id="GO:0045892">
    <property type="term" value="P:negative regulation of DNA-templated transcription"/>
    <property type="evidence" value="ECO:0007669"/>
    <property type="project" value="InterPro"/>
</dbReference>
<dbReference type="InterPro" id="IPR019734">
    <property type="entry name" value="TPR_rpt"/>
</dbReference>
<dbReference type="Pfam" id="PF13432">
    <property type="entry name" value="TPR_16"/>
    <property type="match status" value="2"/>
</dbReference>
<dbReference type="InterPro" id="IPR011990">
    <property type="entry name" value="TPR-like_helical_dom_sf"/>
</dbReference>
<keyword evidence="1" id="KW-0677">Repeat</keyword>
<keyword evidence="4" id="KW-1133">Transmembrane helix</keyword>
<feature type="repeat" description="TPR" evidence="3">
    <location>
        <begin position="143"/>
        <end position="176"/>
    </location>
</feature>
<keyword evidence="2 3" id="KW-0802">TPR repeat</keyword>
<dbReference type="InterPro" id="IPR013105">
    <property type="entry name" value="TPR_2"/>
</dbReference>
<dbReference type="RefSeq" id="WP_176785562.1">
    <property type="nucleotide sequence ID" value="NZ_FNGS01000005.1"/>
</dbReference>